<sequence>MKKRATLILSIVLVIIASVIIIYIVQHSSEQASEQEQEVEEFKEKVLEENKEMFKRRDIKKKFEPKSIKGIENENFTVSLESKSSPTAYEYTIQNVSDKPQTLEFTTSQRYEAIINDEKGKEVYRYSDGKSFMQVLKDVTINPGDELTYEFKLPELEAGKYTLTLRLVARNALFSKKTINITVEK</sequence>
<feature type="domain" description="Intracellular proteinase inhibitor BsuPI" evidence="3">
    <location>
        <begin position="77"/>
        <end position="171"/>
    </location>
</feature>
<keyword evidence="2" id="KW-0472">Membrane</keyword>
<evidence type="ECO:0000313" key="4">
    <source>
        <dbReference type="EMBL" id="SHF76283.1"/>
    </source>
</evidence>
<dbReference type="EMBL" id="FQVW01000004">
    <property type="protein sequence ID" value="SHF76283.1"/>
    <property type="molecule type" value="Genomic_DNA"/>
</dbReference>
<keyword evidence="2" id="KW-0812">Transmembrane</keyword>
<dbReference type="RefSeq" id="WP_072888278.1">
    <property type="nucleotide sequence ID" value="NZ_FQVW01000004.1"/>
</dbReference>
<dbReference type="Gene3D" id="2.60.40.2360">
    <property type="entry name" value="Intracellular proteinase inhibitor BsuPI"/>
    <property type="match status" value="1"/>
</dbReference>
<keyword evidence="2" id="KW-1133">Transmembrane helix</keyword>
<evidence type="ECO:0000256" key="2">
    <source>
        <dbReference type="SAM" id="Phobius"/>
    </source>
</evidence>
<dbReference type="OrthoDB" id="1357684at2"/>
<evidence type="ECO:0000259" key="3">
    <source>
        <dbReference type="Pfam" id="PF12690"/>
    </source>
</evidence>
<protein>
    <submittedName>
        <fullName evidence="4">Intracellular proteinase inhibitor</fullName>
    </submittedName>
</protein>
<dbReference type="Pfam" id="PF12690">
    <property type="entry name" value="BsuPI"/>
    <property type="match status" value="1"/>
</dbReference>
<dbReference type="STRING" id="930117.SAMN05216225_100439"/>
<evidence type="ECO:0000256" key="1">
    <source>
        <dbReference type="SAM" id="Coils"/>
    </source>
</evidence>
<dbReference type="Proteomes" id="UP000183988">
    <property type="component" value="Unassembled WGS sequence"/>
</dbReference>
<dbReference type="AlphaFoldDB" id="A0A1M5EAI9"/>
<keyword evidence="5" id="KW-1185">Reference proteome</keyword>
<dbReference type="InterPro" id="IPR020481">
    <property type="entry name" value="Intracell_prot_inh_BsuPI"/>
</dbReference>
<organism evidence="4 5">
    <name type="scientific">Ornithinibacillus halophilus</name>
    <dbReference type="NCBI Taxonomy" id="930117"/>
    <lineage>
        <taxon>Bacteria</taxon>
        <taxon>Bacillati</taxon>
        <taxon>Bacillota</taxon>
        <taxon>Bacilli</taxon>
        <taxon>Bacillales</taxon>
        <taxon>Bacillaceae</taxon>
        <taxon>Ornithinibacillus</taxon>
    </lineage>
</organism>
<name>A0A1M5EAI9_9BACI</name>
<keyword evidence="1" id="KW-0175">Coiled coil</keyword>
<feature type="transmembrane region" description="Helical" evidence="2">
    <location>
        <begin position="7"/>
        <end position="25"/>
    </location>
</feature>
<proteinExistence type="predicted"/>
<accession>A0A1M5EAI9</accession>
<reference evidence="4 5" key="1">
    <citation type="submission" date="2016-11" db="EMBL/GenBank/DDBJ databases">
        <authorList>
            <person name="Jaros S."/>
            <person name="Januszkiewicz K."/>
            <person name="Wedrychowicz H."/>
        </authorList>
    </citation>
    <scope>NUCLEOTIDE SEQUENCE [LARGE SCALE GENOMIC DNA]</scope>
    <source>
        <strain evidence="4 5">IBRC-M 10683</strain>
    </source>
</reference>
<evidence type="ECO:0000313" key="5">
    <source>
        <dbReference type="Proteomes" id="UP000183988"/>
    </source>
</evidence>
<dbReference type="InterPro" id="IPR038144">
    <property type="entry name" value="IPI"/>
</dbReference>
<feature type="coiled-coil region" evidence="1">
    <location>
        <begin position="25"/>
        <end position="52"/>
    </location>
</feature>
<gene>
    <name evidence="4" type="ORF">SAMN05216225_100439</name>
</gene>